<dbReference type="SUPFAM" id="SSF53822">
    <property type="entry name" value="Periplasmic binding protein-like I"/>
    <property type="match status" value="1"/>
</dbReference>
<dbReference type="EMBL" id="QXDF01000003">
    <property type="protein sequence ID" value="RIA47400.1"/>
    <property type="molecule type" value="Genomic_DNA"/>
</dbReference>
<proteinExistence type="inferred from homology"/>
<protein>
    <submittedName>
        <fullName evidence="6">Amino acid/amide ABC transporter substrate-binding protein (HAAT family)</fullName>
    </submittedName>
</protein>
<dbReference type="InterPro" id="IPR051010">
    <property type="entry name" value="BCAA_transport"/>
</dbReference>
<dbReference type="InterPro" id="IPR028081">
    <property type="entry name" value="Leu-bd"/>
</dbReference>
<dbReference type="InterPro" id="IPR028082">
    <property type="entry name" value="Peripla_BP_I"/>
</dbReference>
<gene>
    <name evidence="6" type="ORF">BXY53_2479</name>
</gene>
<comment type="similarity">
    <text evidence="1">Belongs to the leucine-binding protein family.</text>
</comment>
<keyword evidence="3" id="KW-0029">Amino-acid transport</keyword>
<accession>A0A397PCZ6</accession>
<evidence type="ECO:0000259" key="5">
    <source>
        <dbReference type="Pfam" id="PF13458"/>
    </source>
</evidence>
<keyword evidence="3" id="KW-0813">Transport</keyword>
<organism evidence="6 7">
    <name type="scientific">Dichotomicrobium thermohalophilum</name>
    <dbReference type="NCBI Taxonomy" id="933063"/>
    <lineage>
        <taxon>Bacteria</taxon>
        <taxon>Pseudomonadati</taxon>
        <taxon>Pseudomonadota</taxon>
        <taxon>Alphaproteobacteria</taxon>
        <taxon>Hyphomicrobiales</taxon>
        <taxon>Hyphomicrobiaceae</taxon>
        <taxon>Dichotomicrobium</taxon>
    </lineage>
</organism>
<dbReference type="RefSeq" id="WP_170144443.1">
    <property type="nucleotide sequence ID" value="NZ_QXDF01000003.1"/>
</dbReference>
<feature type="compositionally biased region" description="Polar residues" evidence="4">
    <location>
        <begin position="54"/>
        <end position="69"/>
    </location>
</feature>
<dbReference type="Gene3D" id="3.40.50.2300">
    <property type="match status" value="4"/>
</dbReference>
<evidence type="ECO:0000256" key="4">
    <source>
        <dbReference type="SAM" id="MobiDB-lite"/>
    </source>
</evidence>
<comment type="caution">
    <text evidence="6">The sequence shown here is derived from an EMBL/GenBank/DDBJ whole genome shotgun (WGS) entry which is preliminary data.</text>
</comment>
<feature type="domain" description="Leucine-binding protein" evidence="5">
    <location>
        <begin position="75"/>
        <end position="404"/>
    </location>
</feature>
<evidence type="ECO:0000313" key="7">
    <source>
        <dbReference type="Proteomes" id="UP000266273"/>
    </source>
</evidence>
<dbReference type="Proteomes" id="UP000266273">
    <property type="component" value="Unassembled WGS sequence"/>
</dbReference>
<keyword evidence="7" id="KW-1185">Reference proteome</keyword>
<dbReference type="PANTHER" id="PTHR30483:SF6">
    <property type="entry name" value="PERIPLASMIC BINDING PROTEIN OF ABC TRANSPORTER FOR NATURAL AMINO ACIDS"/>
    <property type="match status" value="1"/>
</dbReference>
<reference evidence="6 7" key="1">
    <citation type="submission" date="2018-08" db="EMBL/GenBank/DDBJ databases">
        <title>Genomic Encyclopedia of Archaeal and Bacterial Type Strains, Phase II (KMG-II): from individual species to whole genera.</title>
        <authorList>
            <person name="Goeker M."/>
        </authorList>
    </citation>
    <scope>NUCLEOTIDE SEQUENCE [LARGE SCALE GENOMIC DNA]</scope>
    <source>
        <strain evidence="6 7">DSM 5002</strain>
    </source>
</reference>
<evidence type="ECO:0000313" key="6">
    <source>
        <dbReference type="EMBL" id="RIA47400.1"/>
    </source>
</evidence>
<evidence type="ECO:0000256" key="1">
    <source>
        <dbReference type="ARBA" id="ARBA00010062"/>
    </source>
</evidence>
<dbReference type="CDD" id="cd06339">
    <property type="entry name" value="PBP1_YraM_LppC_lipoprotein-like"/>
    <property type="match status" value="1"/>
</dbReference>
<keyword evidence="2" id="KW-0732">Signal</keyword>
<evidence type="ECO:0000256" key="3">
    <source>
        <dbReference type="ARBA" id="ARBA00022970"/>
    </source>
</evidence>
<sequence>MPATAHPSPGLAPRPEVNAKPLISNLASRLSTLMGLLIAALMLTGCTVGGPNSMPGSQVTASSDTTGSPTRKRPSIKVAVLLPLSAEGNTKKIAEAMKRAGELALFDFKNPELQLMTKDTRGTPEGAKVAAEQAVQEGAELIIGPLFAEAVQGAAPVARKAGVPVIAFSSNRKVAGNGVYLLSFLAGSEVRRIVSYAMTQGHRRFAALIPENAFGKIMQEAFETAVRDTGGQIVALQTYKPDANSMLKPVEQVAALAKKGSEQPPQFDALFMPGSSDTLPALAPLLPYFEVDTASIQILGSNGWDYTGIGREKPLRGAWFPAADPSGWQDFTKRYVETYGDPPPRLASLAYDAVSLAATLSEGSKGNRYTADRLTRDSGFSGVDGLFRLRDNGLSQRGLAILEVQRFGANVVDPAPRTFAGAQF</sequence>
<dbReference type="Pfam" id="PF13458">
    <property type="entry name" value="Peripla_BP_6"/>
    <property type="match status" value="1"/>
</dbReference>
<dbReference type="GO" id="GO:0006865">
    <property type="term" value="P:amino acid transport"/>
    <property type="evidence" value="ECO:0007669"/>
    <property type="project" value="UniProtKB-KW"/>
</dbReference>
<name>A0A397PCZ6_9HYPH</name>
<dbReference type="PANTHER" id="PTHR30483">
    <property type="entry name" value="LEUCINE-SPECIFIC-BINDING PROTEIN"/>
    <property type="match status" value="1"/>
</dbReference>
<feature type="region of interest" description="Disordered" evidence="4">
    <location>
        <begin position="50"/>
        <end position="74"/>
    </location>
</feature>
<evidence type="ECO:0000256" key="2">
    <source>
        <dbReference type="ARBA" id="ARBA00022729"/>
    </source>
</evidence>
<dbReference type="AlphaFoldDB" id="A0A397PCZ6"/>